<dbReference type="EMBL" id="JABFTQ010000032">
    <property type="protein sequence ID" value="MCE8049647.1"/>
    <property type="molecule type" value="Genomic_DNA"/>
</dbReference>
<gene>
    <name evidence="1" type="ORF">HOP60_23370</name>
</gene>
<proteinExistence type="predicted"/>
<keyword evidence="2" id="KW-1185">Reference proteome</keyword>
<organism evidence="1 2">
    <name type="scientific">Billgrantia desiderata</name>
    <dbReference type="NCBI Taxonomy" id="52021"/>
    <lineage>
        <taxon>Bacteria</taxon>
        <taxon>Pseudomonadati</taxon>
        <taxon>Pseudomonadota</taxon>
        <taxon>Gammaproteobacteria</taxon>
        <taxon>Oceanospirillales</taxon>
        <taxon>Halomonadaceae</taxon>
        <taxon>Billgrantia</taxon>
    </lineage>
</organism>
<dbReference type="Proteomes" id="UP001320154">
    <property type="component" value="Unassembled WGS sequence"/>
</dbReference>
<reference evidence="1 2" key="1">
    <citation type="journal article" date="2021" name="Front. Microbiol.">
        <title>Aerobic Denitrification and Heterotrophic Sulfur Oxidation in the Genus Halomonas Revealed by Six Novel Species Characterizations and Genome-Based Analysis.</title>
        <authorList>
            <person name="Wang L."/>
            <person name="Shao Z."/>
        </authorList>
    </citation>
    <scope>NUCLEOTIDE SEQUENCE [LARGE SCALE GENOMIC DNA]</scope>
    <source>
        <strain evidence="1 2">MCCC 1A05748</strain>
    </source>
</reference>
<accession>A0ABS9BCZ5</accession>
<sequence>MTTPFERTRAVIQAHAFLIEITQDLSLPEAIRQEAWRLLRHYPSQEEMLLAGKLEERAGEGTLLSPLFSSATDVKKPQGE</sequence>
<name>A0ABS9BCZ5_9GAMM</name>
<dbReference type="InterPro" id="IPR049723">
    <property type="entry name" value="BPSL0761-like"/>
</dbReference>
<dbReference type="NCBIfam" id="NF041728">
    <property type="entry name" value="BPSL0761_fam"/>
    <property type="match status" value="1"/>
</dbReference>
<evidence type="ECO:0000313" key="1">
    <source>
        <dbReference type="EMBL" id="MCE8049647.1"/>
    </source>
</evidence>
<dbReference type="RefSeq" id="WP_234251950.1">
    <property type="nucleotide sequence ID" value="NZ_JABFTQ010000032.1"/>
</dbReference>
<evidence type="ECO:0000313" key="2">
    <source>
        <dbReference type="Proteomes" id="UP001320154"/>
    </source>
</evidence>
<comment type="caution">
    <text evidence="1">The sequence shown here is derived from an EMBL/GenBank/DDBJ whole genome shotgun (WGS) entry which is preliminary data.</text>
</comment>
<protein>
    <submittedName>
        <fullName evidence="1">Uncharacterized protein</fullName>
    </submittedName>
</protein>